<dbReference type="Proteomes" id="UP000193711">
    <property type="component" value="Unassembled WGS sequence"/>
</dbReference>
<evidence type="ECO:0000256" key="2">
    <source>
        <dbReference type="ARBA" id="ARBA00023125"/>
    </source>
</evidence>
<dbReference type="Gene3D" id="1.10.10.60">
    <property type="entry name" value="Homeodomain-like"/>
    <property type="match status" value="1"/>
</dbReference>
<evidence type="ECO:0000256" key="1">
    <source>
        <dbReference type="ARBA" id="ARBA00023015"/>
    </source>
</evidence>
<dbReference type="STRING" id="1891671.SAMN06295885_1800"/>
<keyword evidence="2 4" id="KW-0238">DNA-binding</keyword>
<dbReference type="GO" id="GO:0003677">
    <property type="term" value="F:DNA binding"/>
    <property type="evidence" value="ECO:0007669"/>
    <property type="project" value="UniProtKB-UniRule"/>
</dbReference>
<keyword evidence="7" id="KW-1185">Reference proteome</keyword>
<gene>
    <name evidence="6" type="ORF">SAMN06295885_1800</name>
</gene>
<proteinExistence type="predicted"/>
<evidence type="ECO:0000256" key="3">
    <source>
        <dbReference type="ARBA" id="ARBA00023163"/>
    </source>
</evidence>
<feature type="DNA-binding region" description="H-T-H motif" evidence="4">
    <location>
        <begin position="29"/>
        <end position="48"/>
    </location>
</feature>
<evidence type="ECO:0000313" key="6">
    <source>
        <dbReference type="EMBL" id="SMH40456.1"/>
    </source>
</evidence>
<dbReference type="PRINTS" id="PR00455">
    <property type="entry name" value="HTHTETR"/>
</dbReference>
<dbReference type="PANTHER" id="PTHR47506">
    <property type="entry name" value="TRANSCRIPTIONAL REGULATORY PROTEIN"/>
    <property type="match status" value="1"/>
</dbReference>
<evidence type="ECO:0000313" key="7">
    <source>
        <dbReference type="Proteomes" id="UP000193711"/>
    </source>
</evidence>
<dbReference type="PROSITE" id="PS50977">
    <property type="entry name" value="HTH_TETR_2"/>
    <property type="match status" value="1"/>
</dbReference>
<keyword evidence="3" id="KW-0804">Transcription</keyword>
<organism evidence="6 7">
    <name type="scientific">Rathayibacter oskolensis</name>
    <dbReference type="NCBI Taxonomy" id="1891671"/>
    <lineage>
        <taxon>Bacteria</taxon>
        <taxon>Bacillati</taxon>
        <taxon>Actinomycetota</taxon>
        <taxon>Actinomycetes</taxon>
        <taxon>Micrococcales</taxon>
        <taxon>Microbacteriaceae</taxon>
        <taxon>Rathayibacter</taxon>
    </lineage>
</organism>
<dbReference type="RefSeq" id="WP_085476125.1">
    <property type="nucleotide sequence ID" value="NZ_FXBM01000001.1"/>
</dbReference>
<dbReference type="InterPro" id="IPR036271">
    <property type="entry name" value="Tet_transcr_reg_TetR-rel_C_sf"/>
</dbReference>
<dbReference type="SUPFAM" id="SSF46689">
    <property type="entry name" value="Homeodomain-like"/>
    <property type="match status" value="1"/>
</dbReference>
<keyword evidence="1" id="KW-0805">Transcription regulation</keyword>
<dbReference type="SUPFAM" id="SSF48498">
    <property type="entry name" value="Tetracyclin repressor-like, C-terminal domain"/>
    <property type="match status" value="1"/>
</dbReference>
<dbReference type="EMBL" id="FXBM01000001">
    <property type="protein sequence ID" value="SMH40456.1"/>
    <property type="molecule type" value="Genomic_DNA"/>
</dbReference>
<dbReference type="InterPro" id="IPR001647">
    <property type="entry name" value="HTH_TetR"/>
</dbReference>
<dbReference type="InterPro" id="IPR009057">
    <property type="entry name" value="Homeodomain-like_sf"/>
</dbReference>
<dbReference type="Gene3D" id="1.10.357.10">
    <property type="entry name" value="Tetracycline Repressor, domain 2"/>
    <property type="match status" value="1"/>
</dbReference>
<dbReference type="AlphaFoldDB" id="A0A1X7NQX6"/>
<dbReference type="Pfam" id="PF00440">
    <property type="entry name" value="TetR_N"/>
    <property type="match status" value="1"/>
</dbReference>
<dbReference type="OrthoDB" id="9805134at2"/>
<evidence type="ECO:0000256" key="4">
    <source>
        <dbReference type="PROSITE-ProRule" id="PRU00335"/>
    </source>
</evidence>
<dbReference type="PANTHER" id="PTHR47506:SF1">
    <property type="entry name" value="HTH-TYPE TRANSCRIPTIONAL REGULATOR YJDC"/>
    <property type="match status" value="1"/>
</dbReference>
<reference evidence="7" key="1">
    <citation type="submission" date="2017-04" db="EMBL/GenBank/DDBJ databases">
        <authorList>
            <person name="Varghese N."/>
            <person name="Submissions S."/>
        </authorList>
    </citation>
    <scope>NUCLEOTIDE SEQUENCE [LARGE SCALE GENOMIC DNA]</scope>
    <source>
        <strain evidence="7">VKM Ac-2121</strain>
    </source>
</reference>
<protein>
    <submittedName>
        <fullName evidence="6">Transcriptional regulator, TetR family</fullName>
    </submittedName>
</protein>
<evidence type="ECO:0000259" key="5">
    <source>
        <dbReference type="PROSITE" id="PS50977"/>
    </source>
</evidence>
<accession>A0A1X7NQX6</accession>
<sequence>MGRLQGFETGAVVRAARAVFWERGFEEASLPELEIATGVGRSSLYHAFGSKRGLFDAAVQSYLDEVVRPRLAPLVTGEVASGALEDYFTGLRGALADRASISARSGCLLLNAAGAPIARDDAVREVIADYRAELLAAMRAGVASRWPSADSDWRAQQADVLVSLLVAALVLARVDSAQSVATVDAALALLRESRDS</sequence>
<feature type="domain" description="HTH tetR-type" evidence="5">
    <location>
        <begin position="6"/>
        <end position="66"/>
    </location>
</feature>
<name>A0A1X7NQX6_9MICO</name>